<sequence length="112" mass="11317">MPCAPGFRGASPSSVCSAVAHIFAKDALEDFRTSGEPGLSGPSGDASDPAFLTQRGQAPDDPVALANLLVGCATFGLAGAPICGAAEERRLFRAPNRCCSPDGQPDQGDVSP</sequence>
<organism evidence="2 3">
    <name type="scientific">Phycicoccus elongatus Lp2</name>
    <dbReference type="NCBI Taxonomy" id="1193181"/>
    <lineage>
        <taxon>Bacteria</taxon>
        <taxon>Bacillati</taxon>
        <taxon>Actinomycetota</taxon>
        <taxon>Actinomycetes</taxon>
        <taxon>Micrococcales</taxon>
        <taxon>Intrasporangiaceae</taxon>
        <taxon>Phycicoccus</taxon>
    </lineage>
</organism>
<gene>
    <name evidence="2" type="ORF">BN10_640023</name>
</gene>
<evidence type="ECO:0000313" key="3">
    <source>
        <dbReference type="Proteomes" id="UP000013167"/>
    </source>
</evidence>
<dbReference type="Proteomes" id="UP000013167">
    <property type="component" value="Unassembled WGS sequence"/>
</dbReference>
<dbReference type="AlphaFoldDB" id="N0E185"/>
<dbReference type="EMBL" id="CAIZ01000135">
    <property type="protein sequence ID" value="CCH70698.1"/>
    <property type="molecule type" value="Genomic_DNA"/>
</dbReference>
<accession>N0E185</accession>
<evidence type="ECO:0000313" key="2">
    <source>
        <dbReference type="EMBL" id="CCH70698.1"/>
    </source>
</evidence>
<protein>
    <submittedName>
        <fullName evidence="2">Uncharacterized protein</fullName>
    </submittedName>
</protein>
<reference evidence="2 3" key="1">
    <citation type="journal article" date="2013" name="ISME J.">
        <title>A metabolic model for members of the genus Tetrasphaera involved in enhanced biological phosphorus removal.</title>
        <authorList>
            <person name="Kristiansen R."/>
            <person name="Nguyen H.T.T."/>
            <person name="Saunders A.M."/>
            <person name="Nielsen J.L."/>
            <person name="Wimmer R."/>
            <person name="Le V.Q."/>
            <person name="McIlroy S.J."/>
            <person name="Petrovski S."/>
            <person name="Seviour R.J."/>
            <person name="Calteau A."/>
            <person name="Nielsen K.L."/>
            <person name="Nielsen P.H."/>
        </authorList>
    </citation>
    <scope>NUCLEOTIDE SEQUENCE [LARGE SCALE GENOMIC DNA]</scope>
    <source>
        <strain evidence="2 3">Lp2</strain>
    </source>
</reference>
<evidence type="ECO:0000256" key="1">
    <source>
        <dbReference type="SAM" id="MobiDB-lite"/>
    </source>
</evidence>
<proteinExistence type="predicted"/>
<dbReference type="STRING" id="1193181.BN10_640023"/>
<comment type="caution">
    <text evidence="2">The sequence shown here is derived from an EMBL/GenBank/DDBJ whole genome shotgun (WGS) entry which is preliminary data.</text>
</comment>
<name>N0E185_9MICO</name>
<keyword evidence="3" id="KW-1185">Reference proteome</keyword>
<feature type="region of interest" description="Disordered" evidence="1">
    <location>
        <begin position="32"/>
        <end position="58"/>
    </location>
</feature>
<dbReference type="HOGENOM" id="CLU_2144659_0_0_11"/>